<evidence type="ECO:0000259" key="2">
    <source>
        <dbReference type="Pfam" id="PF03235"/>
    </source>
</evidence>
<feature type="compositionally biased region" description="Acidic residues" evidence="1">
    <location>
        <begin position="1"/>
        <end position="18"/>
    </location>
</feature>
<dbReference type="Proteomes" id="UP001385951">
    <property type="component" value="Unassembled WGS sequence"/>
</dbReference>
<feature type="compositionally biased region" description="Low complexity" evidence="1">
    <location>
        <begin position="456"/>
        <end position="472"/>
    </location>
</feature>
<dbReference type="AlphaFoldDB" id="A0AAW0GZX6"/>
<dbReference type="InterPro" id="IPR004919">
    <property type="entry name" value="GmrSD_N"/>
</dbReference>
<feature type="region of interest" description="Disordered" evidence="1">
    <location>
        <begin position="401"/>
        <end position="797"/>
    </location>
</feature>
<feature type="region of interest" description="Disordered" evidence="1">
    <location>
        <begin position="1"/>
        <end position="44"/>
    </location>
</feature>
<dbReference type="PANTHER" id="PTHR39639:SF1">
    <property type="entry name" value="DUF262 DOMAIN-CONTAINING PROTEIN"/>
    <property type="match status" value="1"/>
</dbReference>
<evidence type="ECO:0000256" key="1">
    <source>
        <dbReference type="SAM" id="MobiDB-lite"/>
    </source>
</evidence>
<evidence type="ECO:0000313" key="3">
    <source>
        <dbReference type="EMBL" id="KAK7696417.1"/>
    </source>
</evidence>
<proteinExistence type="predicted"/>
<feature type="compositionally biased region" description="Pro residues" evidence="1">
    <location>
        <begin position="540"/>
        <end position="551"/>
    </location>
</feature>
<comment type="caution">
    <text evidence="3">The sequence shown here is derived from an EMBL/GenBank/DDBJ whole genome shotgun (WGS) entry which is preliminary data.</text>
</comment>
<feature type="compositionally biased region" description="Basic and acidic residues" evidence="1">
    <location>
        <begin position="570"/>
        <end position="586"/>
    </location>
</feature>
<protein>
    <recommendedName>
        <fullName evidence="2">GmrSD restriction endonucleases N-terminal domain-containing protein</fullName>
    </recommendedName>
</protein>
<feature type="compositionally biased region" description="Basic and acidic residues" evidence="1">
    <location>
        <begin position="948"/>
        <end position="989"/>
    </location>
</feature>
<accession>A0AAW0GZX6</accession>
<feature type="compositionally biased region" description="Low complexity" evidence="1">
    <location>
        <begin position="602"/>
        <end position="612"/>
    </location>
</feature>
<feature type="compositionally biased region" description="Polar residues" evidence="1">
    <location>
        <begin position="779"/>
        <end position="797"/>
    </location>
</feature>
<evidence type="ECO:0000313" key="4">
    <source>
        <dbReference type="Proteomes" id="UP001385951"/>
    </source>
</evidence>
<keyword evidence="4" id="KW-1185">Reference proteome</keyword>
<reference evidence="3 4" key="1">
    <citation type="submission" date="2022-09" db="EMBL/GenBank/DDBJ databases">
        <authorList>
            <person name="Palmer J.M."/>
        </authorList>
    </citation>
    <scope>NUCLEOTIDE SEQUENCE [LARGE SCALE GENOMIC DNA]</scope>
    <source>
        <strain evidence="3 4">DSM 7382</strain>
    </source>
</reference>
<dbReference type="PANTHER" id="PTHR39639">
    <property type="entry name" value="CHROMOSOME 16, WHOLE GENOME SHOTGUN SEQUENCE"/>
    <property type="match status" value="1"/>
</dbReference>
<feature type="region of interest" description="Disordered" evidence="1">
    <location>
        <begin position="847"/>
        <end position="1020"/>
    </location>
</feature>
<gene>
    <name evidence="3" type="ORF">QCA50_001074</name>
</gene>
<feature type="compositionally biased region" description="Pro residues" evidence="1">
    <location>
        <begin position="718"/>
        <end position="728"/>
    </location>
</feature>
<name>A0AAW0GZX6_9APHY</name>
<feature type="domain" description="GmrSD restriction endonucleases N-terminal" evidence="2">
    <location>
        <begin position="54"/>
        <end position="217"/>
    </location>
</feature>
<feature type="compositionally biased region" description="Low complexity" evidence="1">
    <location>
        <begin position="992"/>
        <end position="1014"/>
    </location>
</feature>
<dbReference type="EMBL" id="JASBNA010000001">
    <property type="protein sequence ID" value="KAK7696417.1"/>
    <property type="molecule type" value="Genomic_DNA"/>
</dbReference>
<feature type="compositionally biased region" description="Polar residues" evidence="1">
    <location>
        <begin position="729"/>
        <end position="770"/>
    </location>
</feature>
<feature type="compositionally biased region" description="Basic and acidic residues" evidence="1">
    <location>
        <begin position="405"/>
        <end position="415"/>
    </location>
</feature>
<dbReference type="Pfam" id="PF03235">
    <property type="entry name" value="GmrSD_N"/>
    <property type="match status" value="1"/>
</dbReference>
<feature type="compositionally biased region" description="Low complexity" evidence="1">
    <location>
        <begin position="485"/>
        <end position="510"/>
    </location>
</feature>
<sequence>MSLSDIESDLTEISSEDEYVPKKQTPRKKKTKPEYRLTNTLAPPRNTSYPASALYNQMKNGMIDLEPEYQRGVVWPDSKQSYLIDSLFRNYYIPPVIFAVTRTSDGIETRVCIDGKQRLTSILRFMEGKIPLYYGARPFTNYFLLTDKDSHNGDKLWFKQPSGPRKPILPRQYMMQFENKQIPCVEYDTLSDDQEREIFQRVQLGVALTAAERMQALIGPYPELARDVQRKISGEDGFGKYLEWSDGRGRDFQCIASMIYLIDSKPTVKFPSSPILDRWLHDTKNLDESLRKGVMETFDIFLILAKDTKYNAPFQGLKVSPVEFTMSAVLIHRCKLTHTMAQLSTAIKRMRANVRGQHEDIRSNTRVSNTMITFIKNEMKKQKEKADDDISAVEFLKKRKKLKRKRDEITDESKTAKSSKPSSDKSKLPASKGVDTQVAKRSQPLGKSASTTAVPTSSRSRVGSGVTVQSVVAKKEKTSPPKPTPSSSTLPSKKLPVRAQASSSSQASSSRLPLQREKDGSAPKKRARPSSPGGDISQPPSVPNSRPPSVPPLTIKTEPLSKTSLNSAPKVDRLAAIRKAKEDQRQRRQSSISQPPTPITPSQPTLSFVQQPQPQPISQPPLPQPLPSVPHSESPAPSAQPGTGAITLPDGQQVSEQQIKTIVALYSQSHSPPASGTPHNTAAATTDPRLRKIPPDHLTPSISRKPSPKPDEKMDIDPPAPATMPIPTEPSSAIAPSQQDSTTPPVQSDAEQPMTTETQVSANTSGNNVPSAPEPTPMENVQPTVLPSDTDTQLSSNPLSFLRQSSAVSAHISSIQQSTNDGVSFPAAAQPGPVVTRPSTPVQLRSLAGGDTLEQAAPNEARSSPIQAKQEHFSPHAPLSCLPPTTPVLPQRPNISPPTAPRSDIASTLAIPAHTGHPVKRESPIVERYPPPWSPSRNRQRLDSGGLDEYRRCEPSDSPTRDYPEFGGDYRGRGRSGGRWDGRDRDRGYRGQRGSRSPQRYRGRGSSPRRGYGYHPTHPR</sequence>
<feature type="compositionally biased region" description="Pro residues" evidence="1">
    <location>
        <begin position="613"/>
        <end position="628"/>
    </location>
</feature>
<organism evidence="3 4">
    <name type="scientific">Cerrena zonata</name>
    <dbReference type="NCBI Taxonomy" id="2478898"/>
    <lineage>
        <taxon>Eukaryota</taxon>
        <taxon>Fungi</taxon>
        <taxon>Dikarya</taxon>
        <taxon>Basidiomycota</taxon>
        <taxon>Agaricomycotina</taxon>
        <taxon>Agaricomycetes</taxon>
        <taxon>Polyporales</taxon>
        <taxon>Cerrenaceae</taxon>
        <taxon>Cerrena</taxon>
    </lineage>
</organism>
<feature type="compositionally biased region" description="Polar residues" evidence="1">
    <location>
        <begin position="650"/>
        <end position="684"/>
    </location>
</feature>